<organism evidence="6 7">
    <name type="scientific">Allopseudospirillum japonicum</name>
    <dbReference type="NCBI Taxonomy" id="64971"/>
    <lineage>
        <taxon>Bacteria</taxon>
        <taxon>Pseudomonadati</taxon>
        <taxon>Pseudomonadota</taxon>
        <taxon>Gammaproteobacteria</taxon>
        <taxon>Oceanospirillales</taxon>
        <taxon>Oceanospirillaceae</taxon>
        <taxon>Allopseudospirillum</taxon>
    </lineage>
</organism>
<dbReference type="InterPro" id="IPR004369">
    <property type="entry name" value="Prolyl-tRNA_editing_YbaK/EbsC"/>
</dbReference>
<dbReference type="GO" id="GO:0006412">
    <property type="term" value="P:translation"/>
    <property type="evidence" value="ECO:0007669"/>
    <property type="project" value="UniProtKB-KW"/>
</dbReference>
<keyword evidence="3 4" id="KW-0456">Lyase</keyword>
<dbReference type="PIRSF" id="PIRSF006181">
    <property type="entry name" value="EbsC_YbaK"/>
    <property type="match status" value="1"/>
</dbReference>
<evidence type="ECO:0000256" key="3">
    <source>
        <dbReference type="ARBA" id="ARBA00023239"/>
    </source>
</evidence>
<dbReference type="PANTHER" id="PTHR30411">
    <property type="entry name" value="CYTOPLASMIC PROTEIN"/>
    <property type="match status" value="1"/>
</dbReference>
<reference evidence="7" key="1">
    <citation type="submission" date="2016-10" db="EMBL/GenBank/DDBJ databases">
        <authorList>
            <person name="Varghese N."/>
            <person name="Submissions S."/>
        </authorList>
    </citation>
    <scope>NUCLEOTIDE SEQUENCE [LARGE SCALE GENOMIC DNA]</scope>
    <source>
        <strain evidence="7">DSM 7165</strain>
    </source>
</reference>
<dbReference type="EC" id="4.2.-.-" evidence="4"/>
<dbReference type="OrthoDB" id="9809296at2"/>
<dbReference type="RefSeq" id="WP_093312474.1">
    <property type="nucleotide sequence ID" value="NZ_FNYH01000019.1"/>
</dbReference>
<evidence type="ECO:0000256" key="4">
    <source>
        <dbReference type="PIRNR" id="PIRNR006181"/>
    </source>
</evidence>
<accession>A0A1H6UKV1</accession>
<dbReference type="InterPro" id="IPR007214">
    <property type="entry name" value="YbaK/aa-tRNA-synth-assoc-dom"/>
</dbReference>
<evidence type="ECO:0000313" key="7">
    <source>
        <dbReference type="Proteomes" id="UP000242999"/>
    </source>
</evidence>
<name>A0A1H6UKV1_9GAMM</name>
<dbReference type="AlphaFoldDB" id="A0A1H6UKV1"/>
<dbReference type="NCBIfam" id="TIGR00011">
    <property type="entry name" value="YbaK_EbsC"/>
    <property type="match status" value="1"/>
</dbReference>
<dbReference type="Gene3D" id="3.90.960.10">
    <property type="entry name" value="YbaK/aminoacyl-tRNA synthetase-associated domain"/>
    <property type="match status" value="1"/>
</dbReference>
<evidence type="ECO:0000259" key="5">
    <source>
        <dbReference type="Pfam" id="PF04073"/>
    </source>
</evidence>
<dbReference type="STRING" id="64971.SAMN05421831_1197"/>
<dbReference type="CDD" id="cd00002">
    <property type="entry name" value="YbaK_deacylase"/>
    <property type="match status" value="1"/>
</dbReference>
<feature type="domain" description="YbaK/aminoacyl-tRNA synthetase-associated" evidence="5">
    <location>
        <begin position="28"/>
        <end position="144"/>
    </location>
</feature>
<dbReference type="Pfam" id="PF04073">
    <property type="entry name" value="tRNA_edit"/>
    <property type="match status" value="1"/>
</dbReference>
<evidence type="ECO:0000313" key="6">
    <source>
        <dbReference type="EMBL" id="SEI92306.1"/>
    </source>
</evidence>
<gene>
    <name evidence="6" type="ORF">SAMN05421831_1197</name>
</gene>
<sequence length="159" mass="16960">MTPAILQAQKAQIDFKIHQYTHDPNASSYGLEAAQALQQDPQRVFKTLMVEAQTIGLLVAVLPVAYQLNLKALARAAGVKKVQMAAKEAAQVATGYLVGGISPLGQKKPLPTFIDQSAQQWASIFISGGRRGLEIEIAAQDLAQLTQASFATLATDTAL</sequence>
<protein>
    <recommendedName>
        <fullName evidence="4">Cys-tRNA(Pro)/Cys-tRNA(Cys) deacylase</fullName>
        <ecNumber evidence="4">4.2.-.-</ecNumber>
    </recommendedName>
</protein>
<dbReference type="PANTHER" id="PTHR30411:SF0">
    <property type="entry name" value="CYS-TRNA(PRO)_CYS-TRNA(CYS) DEACYLASE YBAK"/>
    <property type="match status" value="1"/>
</dbReference>
<keyword evidence="2 4" id="KW-0648">Protein biosynthesis</keyword>
<dbReference type="GO" id="GO:0016829">
    <property type="term" value="F:lyase activity"/>
    <property type="evidence" value="ECO:0007669"/>
    <property type="project" value="UniProtKB-KW"/>
</dbReference>
<dbReference type="SUPFAM" id="SSF55826">
    <property type="entry name" value="YbaK/ProRS associated domain"/>
    <property type="match status" value="1"/>
</dbReference>
<dbReference type="Proteomes" id="UP000242999">
    <property type="component" value="Unassembled WGS sequence"/>
</dbReference>
<evidence type="ECO:0000256" key="2">
    <source>
        <dbReference type="ARBA" id="ARBA00022917"/>
    </source>
</evidence>
<proteinExistence type="inferred from homology"/>
<dbReference type="EMBL" id="FNYH01000019">
    <property type="protein sequence ID" value="SEI92306.1"/>
    <property type="molecule type" value="Genomic_DNA"/>
</dbReference>
<keyword evidence="7" id="KW-1185">Reference proteome</keyword>
<dbReference type="GO" id="GO:0002161">
    <property type="term" value="F:aminoacyl-tRNA deacylase activity"/>
    <property type="evidence" value="ECO:0007669"/>
    <property type="project" value="InterPro"/>
</dbReference>
<comment type="similarity">
    <text evidence="1 4">Belongs to the prolyl-tRNA editing family. YbaK/EbsC subfamily.</text>
</comment>
<dbReference type="InterPro" id="IPR036754">
    <property type="entry name" value="YbaK/aa-tRNA-synt-asso_dom_sf"/>
</dbReference>
<evidence type="ECO:0000256" key="1">
    <source>
        <dbReference type="ARBA" id="ARBA00009798"/>
    </source>
</evidence>